<keyword evidence="5" id="KW-1185">Reference proteome</keyword>
<evidence type="ECO:0000256" key="1">
    <source>
        <dbReference type="SAM" id="MobiDB-lite"/>
    </source>
</evidence>
<dbReference type="EMBL" id="SNXK01000004">
    <property type="protein sequence ID" value="TDP38039.1"/>
    <property type="molecule type" value="Genomic_DNA"/>
</dbReference>
<gene>
    <name evidence="4" type="ORF">DFR75_104391</name>
</gene>
<proteinExistence type="predicted"/>
<feature type="chain" id="PRO_5020526677" evidence="2">
    <location>
        <begin position="24"/>
        <end position="181"/>
    </location>
</feature>
<keyword evidence="2" id="KW-0732">Signal</keyword>
<name>A0A4R6PML6_NOCIG</name>
<feature type="compositionally biased region" description="Low complexity" evidence="1">
    <location>
        <begin position="29"/>
        <end position="51"/>
    </location>
</feature>
<dbReference type="Gene3D" id="2.40.128.540">
    <property type="entry name" value="Domain of unknown function DUF4822"/>
    <property type="match status" value="1"/>
</dbReference>
<reference evidence="4 5" key="1">
    <citation type="submission" date="2019-03" db="EMBL/GenBank/DDBJ databases">
        <title>Genomic Encyclopedia of Type Strains, Phase IV (KMG-IV): sequencing the most valuable type-strain genomes for metagenomic binning, comparative biology and taxonomic classification.</title>
        <authorList>
            <person name="Goeker M."/>
        </authorList>
    </citation>
    <scope>NUCLEOTIDE SEQUENCE [LARGE SCALE GENOMIC DNA]</scope>
    <source>
        <strain evidence="4 5">DSM 44496</strain>
    </source>
</reference>
<dbReference type="Pfam" id="PF16103">
    <property type="entry name" value="DUF4822"/>
    <property type="match status" value="1"/>
</dbReference>
<organism evidence="4 5">
    <name type="scientific">Nocardia ignorata</name>
    <dbReference type="NCBI Taxonomy" id="145285"/>
    <lineage>
        <taxon>Bacteria</taxon>
        <taxon>Bacillati</taxon>
        <taxon>Actinomycetota</taxon>
        <taxon>Actinomycetes</taxon>
        <taxon>Mycobacteriales</taxon>
        <taxon>Nocardiaceae</taxon>
        <taxon>Nocardia</taxon>
    </lineage>
</organism>
<dbReference type="InterPro" id="IPR032247">
    <property type="entry name" value="DUF4822"/>
</dbReference>
<dbReference type="RefSeq" id="WP_067488974.1">
    <property type="nucleotide sequence ID" value="NZ_JBHXPO010000008.1"/>
</dbReference>
<comment type="caution">
    <text evidence="4">The sequence shown here is derived from an EMBL/GenBank/DDBJ whole genome shotgun (WGS) entry which is preliminary data.</text>
</comment>
<feature type="domain" description="DUF4822" evidence="3">
    <location>
        <begin position="58"/>
        <end position="179"/>
    </location>
</feature>
<accession>A0A4R6PML6</accession>
<evidence type="ECO:0000256" key="2">
    <source>
        <dbReference type="SAM" id="SignalP"/>
    </source>
</evidence>
<protein>
    <submittedName>
        <fullName evidence="4">Uncharacterized protein DUF4822</fullName>
    </submittedName>
</protein>
<evidence type="ECO:0000313" key="4">
    <source>
        <dbReference type="EMBL" id="TDP38039.1"/>
    </source>
</evidence>
<dbReference type="AlphaFoldDB" id="A0A4R6PML6"/>
<sequence>MKIAQIASAITAAALIAVPLAGCSDDSSDTAATTSAETTSAMSTSAATTTANPARTPSQILSAHPWETTGAVDQDGNELSLTDANVQNYVGFAYFDADGTFDMYTLDDKPKMHGDWTVSADGKTRHIVARNDDGTVMFERDSEITELTDSMFTYRTYPDQNDKSKYVDIIHTPTDHPEPQR</sequence>
<feature type="signal peptide" evidence="2">
    <location>
        <begin position="1"/>
        <end position="23"/>
    </location>
</feature>
<evidence type="ECO:0000313" key="5">
    <source>
        <dbReference type="Proteomes" id="UP000295087"/>
    </source>
</evidence>
<dbReference type="Proteomes" id="UP000295087">
    <property type="component" value="Unassembled WGS sequence"/>
</dbReference>
<evidence type="ECO:0000259" key="3">
    <source>
        <dbReference type="Pfam" id="PF16103"/>
    </source>
</evidence>
<feature type="region of interest" description="Disordered" evidence="1">
    <location>
        <begin position="27"/>
        <end position="59"/>
    </location>
</feature>